<reference evidence="3" key="1">
    <citation type="submission" date="2017-01" db="EMBL/GenBank/DDBJ databases">
        <authorList>
            <person name="Varghese N."/>
            <person name="Submissions S."/>
        </authorList>
    </citation>
    <scope>NUCLEOTIDE SEQUENCE [LARGE SCALE GENOMIC DNA]</scope>
    <source>
        <strain evidence="3">type strain: HArc-</strain>
    </source>
</reference>
<feature type="transmembrane region" description="Helical" evidence="1">
    <location>
        <begin position="64"/>
        <end position="90"/>
    </location>
</feature>
<keyword evidence="1" id="KW-0472">Membrane</keyword>
<keyword evidence="3" id="KW-1185">Reference proteome</keyword>
<feature type="transmembrane region" description="Helical" evidence="1">
    <location>
        <begin position="29"/>
        <end position="52"/>
    </location>
</feature>
<dbReference type="Proteomes" id="UP000185936">
    <property type="component" value="Unassembled WGS sequence"/>
</dbReference>
<evidence type="ECO:0000313" key="2">
    <source>
        <dbReference type="EMBL" id="SIR83327.1"/>
    </source>
</evidence>
<gene>
    <name evidence="2" type="ORF">SAMN05421752_103224</name>
</gene>
<accession>A0A1N7E5E7</accession>
<organism evidence="2 3">
    <name type="scientific">Natronorubrum thiooxidans</name>
    <dbReference type="NCBI Taxonomy" id="308853"/>
    <lineage>
        <taxon>Archaea</taxon>
        <taxon>Methanobacteriati</taxon>
        <taxon>Methanobacteriota</taxon>
        <taxon>Stenosarchaea group</taxon>
        <taxon>Halobacteria</taxon>
        <taxon>Halobacteriales</taxon>
        <taxon>Natrialbaceae</taxon>
        <taxon>Natronorubrum</taxon>
    </lineage>
</organism>
<dbReference type="EMBL" id="FTNR01000003">
    <property type="protein sequence ID" value="SIR83327.1"/>
    <property type="molecule type" value="Genomic_DNA"/>
</dbReference>
<evidence type="ECO:0000313" key="3">
    <source>
        <dbReference type="Proteomes" id="UP000185936"/>
    </source>
</evidence>
<protein>
    <submittedName>
        <fullName evidence="2">Uncharacterized protein</fullName>
    </submittedName>
</protein>
<sequence>MSTALPALMDAVLYHGYSGTEGLTGFPNIGTYLIFAVILVPVYIMVISWFAGDPRDTKTGMLGVSYLIGITAQMWIGMFILTVIIGIVFYGGMPEPLGASGPSVDSPIFGFL</sequence>
<dbReference type="OrthoDB" id="197586at2157"/>
<dbReference type="RefSeq" id="WP_076608336.1">
    <property type="nucleotide sequence ID" value="NZ_FTNR01000003.1"/>
</dbReference>
<dbReference type="STRING" id="308853.SAMN05421752_103224"/>
<keyword evidence="1" id="KW-1133">Transmembrane helix</keyword>
<name>A0A1N7E5E7_9EURY</name>
<dbReference type="AlphaFoldDB" id="A0A1N7E5E7"/>
<keyword evidence="1" id="KW-0812">Transmembrane</keyword>
<evidence type="ECO:0000256" key="1">
    <source>
        <dbReference type="SAM" id="Phobius"/>
    </source>
</evidence>
<proteinExistence type="predicted"/>